<dbReference type="Proteomes" id="UP001208017">
    <property type="component" value="Unassembled WGS sequence"/>
</dbReference>
<evidence type="ECO:0000313" key="5">
    <source>
        <dbReference type="EMBL" id="MCX7572086.1"/>
    </source>
</evidence>
<dbReference type="InterPro" id="IPR052955">
    <property type="entry name" value="UPF0703_membrane_permease"/>
</dbReference>
<feature type="compositionally biased region" description="Basic and acidic residues" evidence="1">
    <location>
        <begin position="211"/>
        <end position="223"/>
    </location>
</feature>
<feature type="transmembrane region" description="Helical" evidence="2">
    <location>
        <begin position="114"/>
        <end position="131"/>
    </location>
</feature>
<feature type="transmembrane region" description="Helical" evidence="2">
    <location>
        <begin position="41"/>
        <end position="61"/>
    </location>
</feature>
<evidence type="ECO:0000259" key="4">
    <source>
        <dbReference type="Pfam" id="PF21537"/>
    </source>
</evidence>
<keyword evidence="6" id="KW-1185">Reference proteome</keyword>
<dbReference type="RefSeq" id="WP_267153334.1">
    <property type="nucleotide sequence ID" value="NZ_JAPMLT010000015.1"/>
</dbReference>
<evidence type="ECO:0000313" key="6">
    <source>
        <dbReference type="Proteomes" id="UP001208017"/>
    </source>
</evidence>
<accession>A0ABT3X5A4</accession>
<dbReference type="InterPro" id="IPR015402">
    <property type="entry name" value="DUF1980"/>
</dbReference>
<keyword evidence="2" id="KW-0472">Membrane</keyword>
<dbReference type="InterPro" id="IPR048493">
    <property type="entry name" value="DUF1980_N"/>
</dbReference>
<keyword evidence="2" id="KW-0812">Transmembrane</keyword>
<comment type="caution">
    <text evidence="5">The sequence shown here is derived from an EMBL/GenBank/DDBJ whole genome shotgun (WGS) entry which is preliminary data.</text>
</comment>
<dbReference type="Pfam" id="PF09323">
    <property type="entry name" value="DUF1980"/>
    <property type="match status" value="1"/>
</dbReference>
<feature type="region of interest" description="Disordered" evidence="1">
    <location>
        <begin position="69"/>
        <end position="96"/>
    </location>
</feature>
<dbReference type="InterPro" id="IPR048447">
    <property type="entry name" value="DUF1980_C"/>
</dbReference>
<dbReference type="EMBL" id="JAPMLT010000015">
    <property type="protein sequence ID" value="MCX7572086.1"/>
    <property type="molecule type" value="Genomic_DNA"/>
</dbReference>
<feature type="region of interest" description="Disordered" evidence="1">
    <location>
        <begin position="158"/>
        <end position="236"/>
    </location>
</feature>
<name>A0ABT3X5A4_9BACL</name>
<proteinExistence type="predicted"/>
<feature type="domain" description="DUF1980" evidence="3">
    <location>
        <begin position="12"/>
        <end position="140"/>
    </location>
</feature>
<feature type="transmembrane region" description="Helical" evidence="2">
    <location>
        <begin position="12"/>
        <end position="29"/>
    </location>
</feature>
<evidence type="ECO:0000256" key="1">
    <source>
        <dbReference type="SAM" id="MobiDB-lite"/>
    </source>
</evidence>
<keyword evidence="2" id="KW-1133">Transmembrane helix</keyword>
<organism evidence="5 6">
    <name type="scientific">Tumebacillus lacus</name>
    <dbReference type="NCBI Taxonomy" id="2995335"/>
    <lineage>
        <taxon>Bacteria</taxon>
        <taxon>Bacillati</taxon>
        <taxon>Bacillota</taxon>
        <taxon>Bacilli</taxon>
        <taxon>Bacillales</taxon>
        <taxon>Alicyclobacillaceae</taxon>
        <taxon>Tumebacillus</taxon>
    </lineage>
</organism>
<sequence length="366" mass="39869">MKTRKWEAGKVVQGIILFGFALYLIKLLVTGEVYNLLSPLAANLLGVTAGVLVLMSGYCLIPAKSEHEHDCRHDHGHGHDHHHDHDHDHASCGHHHDHNLDCGHDHDHNPRPKLSWVILAVPLVIGVTMPTQSLGASMINSGLQVAPITVELENTVTTADPETAAETTPAATTENKPTETAAAQPASTPAPAQAGQKKDAAPLASATASKNKTDMSKVPRAKTELPGQQPVVPTPGEELRLNDMVSSIAFVPESYYDKRFKIVGFVVKPEGWPDNRFLLMRYMIAHCSADSTAVALLVESDAAKDLQNDQWVEVYGTVGLQKLPHLDSIPAAAWFQGYPYKPFLTGHEVKPIDAPKHPYLYSQFSL</sequence>
<feature type="domain" description="DUF1980" evidence="4">
    <location>
        <begin position="244"/>
        <end position="361"/>
    </location>
</feature>
<gene>
    <name evidence="5" type="ORF">OS242_19290</name>
</gene>
<dbReference type="NCBIfam" id="TIGR03943">
    <property type="entry name" value="TIGR03943 family putative permease subunit"/>
    <property type="match status" value="1"/>
</dbReference>
<reference evidence="5 6" key="1">
    <citation type="submission" date="2022-11" db="EMBL/GenBank/DDBJ databases">
        <title>Study of microbial diversity in lake waters.</title>
        <authorList>
            <person name="Zhang J."/>
        </authorList>
    </citation>
    <scope>NUCLEOTIDE SEQUENCE [LARGE SCALE GENOMIC DNA]</scope>
    <source>
        <strain evidence="5 6">DT12</strain>
    </source>
</reference>
<evidence type="ECO:0000256" key="2">
    <source>
        <dbReference type="SAM" id="Phobius"/>
    </source>
</evidence>
<evidence type="ECO:0000259" key="3">
    <source>
        <dbReference type="Pfam" id="PF09323"/>
    </source>
</evidence>
<protein>
    <submittedName>
        <fullName evidence="5">TIGR03943 family protein</fullName>
    </submittedName>
</protein>
<dbReference type="PANTHER" id="PTHR40047:SF1">
    <property type="entry name" value="UPF0703 PROTEIN YCGQ"/>
    <property type="match status" value="1"/>
</dbReference>
<feature type="compositionally biased region" description="Basic and acidic residues" evidence="1">
    <location>
        <begin position="81"/>
        <end position="91"/>
    </location>
</feature>
<feature type="compositionally biased region" description="Low complexity" evidence="1">
    <location>
        <begin position="158"/>
        <end position="195"/>
    </location>
</feature>
<dbReference type="Pfam" id="PF21537">
    <property type="entry name" value="DUF1980_C"/>
    <property type="match status" value="1"/>
</dbReference>
<dbReference type="PANTHER" id="PTHR40047">
    <property type="entry name" value="UPF0703 PROTEIN YCGQ"/>
    <property type="match status" value="1"/>
</dbReference>